<dbReference type="EMBL" id="KZ857446">
    <property type="protein sequence ID" value="RDX44763.1"/>
    <property type="molecule type" value="Genomic_DNA"/>
</dbReference>
<feature type="region of interest" description="Disordered" evidence="2">
    <location>
        <begin position="386"/>
        <end position="419"/>
    </location>
</feature>
<feature type="compositionally biased region" description="Polar residues" evidence="2">
    <location>
        <begin position="156"/>
        <end position="166"/>
    </location>
</feature>
<reference evidence="3 4" key="1">
    <citation type="journal article" date="2018" name="Biotechnol. Biofuels">
        <title>Integrative visual omics of the white-rot fungus Polyporus brumalis exposes the biotechnological potential of its oxidative enzymes for delignifying raw plant biomass.</title>
        <authorList>
            <person name="Miyauchi S."/>
            <person name="Rancon A."/>
            <person name="Drula E."/>
            <person name="Hage H."/>
            <person name="Chaduli D."/>
            <person name="Favel A."/>
            <person name="Grisel S."/>
            <person name="Henrissat B."/>
            <person name="Herpoel-Gimbert I."/>
            <person name="Ruiz-Duenas F.J."/>
            <person name="Chevret D."/>
            <person name="Hainaut M."/>
            <person name="Lin J."/>
            <person name="Wang M."/>
            <person name="Pangilinan J."/>
            <person name="Lipzen A."/>
            <person name="Lesage-Meessen L."/>
            <person name="Navarro D."/>
            <person name="Riley R."/>
            <person name="Grigoriev I.V."/>
            <person name="Zhou S."/>
            <person name="Raouche S."/>
            <person name="Rosso M.N."/>
        </authorList>
    </citation>
    <scope>NUCLEOTIDE SEQUENCE [LARGE SCALE GENOMIC DNA]</scope>
    <source>
        <strain evidence="3 4">BRFM 1820</strain>
    </source>
</reference>
<dbReference type="Proteomes" id="UP000256964">
    <property type="component" value="Unassembled WGS sequence"/>
</dbReference>
<feature type="compositionally biased region" description="Polar residues" evidence="2">
    <location>
        <begin position="799"/>
        <end position="815"/>
    </location>
</feature>
<feature type="compositionally biased region" description="Basic and acidic residues" evidence="2">
    <location>
        <begin position="838"/>
        <end position="847"/>
    </location>
</feature>
<feature type="compositionally biased region" description="Basic and acidic residues" evidence="2">
    <location>
        <begin position="742"/>
        <end position="761"/>
    </location>
</feature>
<dbReference type="OrthoDB" id="10579193at2759"/>
<evidence type="ECO:0000256" key="1">
    <source>
        <dbReference type="SAM" id="Coils"/>
    </source>
</evidence>
<keyword evidence="1" id="KW-0175">Coiled coil</keyword>
<protein>
    <submittedName>
        <fullName evidence="3">Uncharacterized protein</fullName>
    </submittedName>
</protein>
<feature type="region of interest" description="Disordered" evidence="2">
    <location>
        <begin position="126"/>
        <end position="255"/>
    </location>
</feature>
<feature type="compositionally biased region" description="Acidic residues" evidence="2">
    <location>
        <begin position="866"/>
        <end position="876"/>
    </location>
</feature>
<name>A0A371CWV6_9APHY</name>
<gene>
    <name evidence="3" type="ORF">OH76DRAFT_1421233</name>
</gene>
<feature type="compositionally biased region" description="Polar residues" evidence="2">
    <location>
        <begin position="225"/>
        <end position="242"/>
    </location>
</feature>
<feature type="compositionally biased region" description="Low complexity" evidence="2">
    <location>
        <begin position="821"/>
        <end position="831"/>
    </location>
</feature>
<evidence type="ECO:0000256" key="2">
    <source>
        <dbReference type="SAM" id="MobiDB-lite"/>
    </source>
</evidence>
<feature type="coiled-coil region" evidence="1">
    <location>
        <begin position="587"/>
        <end position="642"/>
    </location>
</feature>
<keyword evidence="4" id="KW-1185">Reference proteome</keyword>
<dbReference type="AlphaFoldDB" id="A0A371CWV6"/>
<feature type="region of interest" description="Disordered" evidence="2">
    <location>
        <begin position="724"/>
        <end position="876"/>
    </location>
</feature>
<organism evidence="3 4">
    <name type="scientific">Lentinus brumalis</name>
    <dbReference type="NCBI Taxonomy" id="2498619"/>
    <lineage>
        <taxon>Eukaryota</taxon>
        <taxon>Fungi</taxon>
        <taxon>Dikarya</taxon>
        <taxon>Basidiomycota</taxon>
        <taxon>Agaricomycotina</taxon>
        <taxon>Agaricomycetes</taxon>
        <taxon>Polyporales</taxon>
        <taxon>Polyporaceae</taxon>
        <taxon>Lentinus</taxon>
    </lineage>
</organism>
<proteinExistence type="predicted"/>
<evidence type="ECO:0000313" key="3">
    <source>
        <dbReference type="EMBL" id="RDX44763.1"/>
    </source>
</evidence>
<sequence>MPATPSMDIKTRLTKIHEATESIQPGWLARPPLGHPHRSTWERACREEIRKLKELLRGVKESIAVPPLVLALIVEHARAVAAKEKEYNYEALDPENSIDKAGAYYTRDERYKVRVKKTGWWTDLEASSKSSAAAGGTRRANQADPSAARKDDHASASGQTAPSQREASAVASGPEPVLAVKHPDMGRTTRARTRAQIKPEASLPPDTPAPPAVRRPAPKLAPPTQLKTSIPSESTESGSRDVSLTPAPGAQDEGVWDPASKQIVDEWLISLKKCKKCHAAGHTCRVNLVHGVACNRCTNSSVGCSFAAKQPPSGPKWTYDQRRWILVYWAQNAQANTSHPSEVPARFPSNFAPPGWFLDGLQAARGRDAETTRKRSKCLRADSPIGQKRRPVIAPTTDSGEDSPSLKVATPAKRKRAKRSKITPINVDLYSDDGDVEGHDSGADKVEGVGDFRPIKRARTDSRASSAVPHARGPWKHLRNVEHMLRDVPATSDAPAAGRGAAGLPSVTEAEYAPDFDHPLVPMTGLHPHPILPALARPAPSFAVISPTCTGPQLVNKINANNAASETGLAALWEAVGRQQFAHDSFKAEARRELMELKSALSAASLASDSVAHERDILRQESEEKSAEIERLRSQVLALQASLDTAQRPRPSPVVVAHDAGAGDTQPILVDPPKTTALARTLPPLASERPDAHRTERSDAAGAYDHAVVSVSHSSQIVDVTAATLPVRDEPRAGSPAGGAASHRDQPPLEVQDEPRCKRADSPPAVYSTTANRHSSGPLDEPSGGQRSQDAMGHPGSPQMASVPSSPSALPTQSDGLRELSAYASSSSSASPKSVRGLGDELREPHSDNAAGEETTALMETTGEQEATEEGELVET</sequence>
<evidence type="ECO:0000313" key="4">
    <source>
        <dbReference type="Proteomes" id="UP000256964"/>
    </source>
</evidence>
<accession>A0A371CWV6</accession>